<dbReference type="InterPro" id="IPR036938">
    <property type="entry name" value="PAP2/HPO_sf"/>
</dbReference>
<sequence length="224" mass="25915">MRIKDVSKAALITFIIGFLTIITMMTVFVELAEDVLEKEKFEMDHYFLNILVFEQNSLVYQTMEFLTEAGSVLFLTIASVLIVLFLLITRQNKWYIIFFIINMIGISAFTKVLKLIFERDRPELIAQYDGTGFSFPSGHSTGSIAFYGFLIYLLWKKVSHGWMRSTMIIIVGLFAVLIPFSRVVLGVHYFTDILAGILLGLTWLITCIILLEYLIWRRNIKKVR</sequence>
<dbReference type="EMBL" id="BAVS01000011">
    <property type="protein sequence ID" value="GAE93313.1"/>
    <property type="molecule type" value="Genomic_DNA"/>
</dbReference>
<dbReference type="STRING" id="1298598.JCM21714_2385"/>
<dbReference type="SMART" id="SM00014">
    <property type="entry name" value="acidPPc"/>
    <property type="match status" value="1"/>
</dbReference>
<protein>
    <submittedName>
        <fullName evidence="3">Membrane-associated phospholipid phosphatase</fullName>
    </submittedName>
</protein>
<accession>W4VKG5</accession>
<keyword evidence="1" id="KW-0812">Transmembrane</keyword>
<evidence type="ECO:0000313" key="3">
    <source>
        <dbReference type="EMBL" id="GAE93313.1"/>
    </source>
</evidence>
<feature type="transmembrane region" description="Helical" evidence="1">
    <location>
        <begin position="193"/>
        <end position="216"/>
    </location>
</feature>
<keyword evidence="1" id="KW-1133">Transmembrane helix</keyword>
<dbReference type="CDD" id="cd03392">
    <property type="entry name" value="PAP2_like_2"/>
    <property type="match status" value="1"/>
</dbReference>
<feature type="domain" description="Phosphatidic acid phosphatase type 2/haloperoxidase" evidence="2">
    <location>
        <begin position="96"/>
        <end position="208"/>
    </location>
</feature>
<evidence type="ECO:0000256" key="1">
    <source>
        <dbReference type="SAM" id="Phobius"/>
    </source>
</evidence>
<dbReference type="Pfam" id="PF01569">
    <property type="entry name" value="PAP2"/>
    <property type="match status" value="1"/>
</dbReference>
<feature type="transmembrane region" description="Helical" evidence="1">
    <location>
        <begin position="95"/>
        <end position="117"/>
    </location>
</feature>
<dbReference type="RefSeq" id="WP_035723504.1">
    <property type="nucleotide sequence ID" value="NZ_BAVS01000011.1"/>
</dbReference>
<organism evidence="3 4">
    <name type="scientific">Gracilibacillus boraciitolerans JCM 21714</name>
    <dbReference type="NCBI Taxonomy" id="1298598"/>
    <lineage>
        <taxon>Bacteria</taxon>
        <taxon>Bacillati</taxon>
        <taxon>Bacillota</taxon>
        <taxon>Bacilli</taxon>
        <taxon>Bacillales</taxon>
        <taxon>Bacillaceae</taxon>
        <taxon>Gracilibacillus</taxon>
    </lineage>
</organism>
<dbReference type="SUPFAM" id="SSF48317">
    <property type="entry name" value="Acid phosphatase/Vanadium-dependent haloperoxidase"/>
    <property type="match status" value="1"/>
</dbReference>
<keyword evidence="4" id="KW-1185">Reference proteome</keyword>
<comment type="caution">
    <text evidence="3">The sequence shown here is derived from an EMBL/GenBank/DDBJ whole genome shotgun (WGS) entry which is preliminary data.</text>
</comment>
<proteinExistence type="predicted"/>
<evidence type="ECO:0000259" key="2">
    <source>
        <dbReference type="SMART" id="SM00014"/>
    </source>
</evidence>
<feature type="transmembrane region" description="Helical" evidence="1">
    <location>
        <begin position="137"/>
        <end position="155"/>
    </location>
</feature>
<dbReference type="Proteomes" id="UP000019102">
    <property type="component" value="Unassembled WGS sequence"/>
</dbReference>
<feature type="transmembrane region" description="Helical" evidence="1">
    <location>
        <begin position="9"/>
        <end position="29"/>
    </location>
</feature>
<name>W4VKG5_9BACI</name>
<feature type="transmembrane region" description="Helical" evidence="1">
    <location>
        <begin position="167"/>
        <end position="187"/>
    </location>
</feature>
<dbReference type="InterPro" id="IPR000326">
    <property type="entry name" value="PAP2/HPO"/>
</dbReference>
<dbReference type="eggNOG" id="COG0671">
    <property type="taxonomic scope" value="Bacteria"/>
</dbReference>
<dbReference type="PANTHER" id="PTHR14969:SF13">
    <property type="entry name" value="AT30094P"/>
    <property type="match status" value="1"/>
</dbReference>
<evidence type="ECO:0000313" key="4">
    <source>
        <dbReference type="Proteomes" id="UP000019102"/>
    </source>
</evidence>
<dbReference type="AlphaFoldDB" id="W4VKG5"/>
<dbReference type="Gene3D" id="1.20.144.10">
    <property type="entry name" value="Phosphatidic acid phosphatase type 2/haloperoxidase"/>
    <property type="match status" value="2"/>
</dbReference>
<keyword evidence="1" id="KW-0472">Membrane</keyword>
<gene>
    <name evidence="3" type="ORF">JCM21714_2385</name>
</gene>
<feature type="transmembrane region" description="Helical" evidence="1">
    <location>
        <begin position="69"/>
        <end position="88"/>
    </location>
</feature>
<dbReference type="PANTHER" id="PTHR14969">
    <property type="entry name" value="SPHINGOSINE-1-PHOSPHATE PHOSPHOHYDROLASE"/>
    <property type="match status" value="1"/>
</dbReference>
<reference evidence="3 4" key="1">
    <citation type="journal article" date="2014" name="Genome Announc.">
        <title>Draft Genome Sequence of the Boron-Tolerant and Moderately Halotolerant Bacterium Gracilibacillus boraciitolerans JCM 21714T.</title>
        <authorList>
            <person name="Ahmed I."/>
            <person name="Oshima K."/>
            <person name="Suda W."/>
            <person name="Kitamura K."/>
            <person name="Iida T."/>
            <person name="Ohmori Y."/>
            <person name="Fujiwara T."/>
            <person name="Hattori M."/>
            <person name="Ohkuma M."/>
        </authorList>
    </citation>
    <scope>NUCLEOTIDE SEQUENCE [LARGE SCALE GENOMIC DNA]</scope>
    <source>
        <strain evidence="3 4">JCM 21714</strain>
    </source>
</reference>